<feature type="domain" description="AB hydrolase-1" evidence="2">
    <location>
        <begin position="43"/>
        <end position="220"/>
    </location>
</feature>
<dbReference type="InterPro" id="IPR000073">
    <property type="entry name" value="AB_hydrolase_1"/>
</dbReference>
<evidence type="ECO:0000313" key="4">
    <source>
        <dbReference type="Proteomes" id="UP000533080"/>
    </source>
</evidence>
<organism evidence="3 4">
    <name type="scientific">Myxococcus xanthus</name>
    <dbReference type="NCBI Taxonomy" id="34"/>
    <lineage>
        <taxon>Bacteria</taxon>
        <taxon>Pseudomonadati</taxon>
        <taxon>Myxococcota</taxon>
        <taxon>Myxococcia</taxon>
        <taxon>Myxococcales</taxon>
        <taxon>Cystobacterineae</taxon>
        <taxon>Myxococcaceae</taxon>
        <taxon>Myxococcus</taxon>
    </lineage>
</organism>
<comment type="caution">
    <text evidence="3">The sequence shown here is derived from an EMBL/GenBank/DDBJ whole genome shotgun (WGS) entry which is preliminary data.</text>
</comment>
<dbReference type="Pfam" id="PF00561">
    <property type="entry name" value="Abhydrolase_1"/>
    <property type="match status" value="1"/>
</dbReference>
<evidence type="ECO:0000256" key="1">
    <source>
        <dbReference type="SAM" id="SignalP"/>
    </source>
</evidence>
<sequence>MDPSPEQEPLLMRNAVRTLVLAVAALGLWAQPALANTQTQTRYPIVLAHGMAGFDSLFGVYDYFYGIGSDLRAGGATVYVTSVPQFNTTEQRGEALLAQVKDIVARSGKGKVNLIGHSHGGLDVRYVAAVRPDLVASVTTVGSPHKGADLADHLRANLRDGSFTESVLAYFANSLGTVLGLLSGKTNPQDAIGALAALSRSGTAAFNQKYPAGIPSTSCGQGAATGTQGQRYYSWSGTDPFTNLFDASDYPMKLSSFFYSEANDGLVGKCSSHFGTVLRDNYDMNHLDEVNQVLGLTAFFTNPKTVFRNHANRLKGLGL</sequence>
<evidence type="ECO:0000313" key="3">
    <source>
        <dbReference type="EMBL" id="NOJ80521.1"/>
    </source>
</evidence>
<proteinExistence type="predicted"/>
<dbReference type="Proteomes" id="UP000533080">
    <property type="component" value="Unassembled WGS sequence"/>
</dbReference>
<evidence type="ECO:0000259" key="2">
    <source>
        <dbReference type="Pfam" id="PF00561"/>
    </source>
</evidence>
<reference evidence="3 4" key="1">
    <citation type="submission" date="2020-05" db="EMBL/GenBank/DDBJ databases">
        <authorList>
            <person name="Whitworth D."/>
        </authorList>
    </citation>
    <scope>NUCLEOTIDE SEQUENCE [LARGE SCALE GENOMIC DNA]</scope>
    <source>
        <strain evidence="3 4">AM005</strain>
    </source>
</reference>
<gene>
    <name evidence="3" type="ORF">HNV28_19680</name>
</gene>
<dbReference type="AlphaFoldDB" id="A0A7Y4IJM0"/>
<dbReference type="EMBL" id="JABFNT010000060">
    <property type="protein sequence ID" value="NOJ80521.1"/>
    <property type="molecule type" value="Genomic_DNA"/>
</dbReference>
<dbReference type="SUPFAM" id="SSF53474">
    <property type="entry name" value="alpha/beta-Hydrolases"/>
    <property type="match status" value="1"/>
</dbReference>
<dbReference type="InterPro" id="IPR029058">
    <property type="entry name" value="AB_hydrolase_fold"/>
</dbReference>
<dbReference type="Gene3D" id="3.40.50.1820">
    <property type="entry name" value="alpha/beta hydrolase"/>
    <property type="match status" value="1"/>
</dbReference>
<feature type="signal peptide" evidence="1">
    <location>
        <begin position="1"/>
        <end position="35"/>
    </location>
</feature>
<feature type="chain" id="PRO_5031331494" evidence="1">
    <location>
        <begin position="36"/>
        <end position="319"/>
    </location>
</feature>
<accession>A0A7Y4IJM0</accession>
<name>A0A7Y4IJM0_MYXXA</name>
<protein>
    <submittedName>
        <fullName evidence="3">Triacylglycerol lipase</fullName>
    </submittedName>
</protein>
<keyword evidence="1" id="KW-0732">Signal</keyword>